<dbReference type="SMART" id="SM00220">
    <property type="entry name" value="S_TKc"/>
    <property type="match status" value="1"/>
</dbReference>
<keyword evidence="3" id="KW-0433">Leucine-rich repeat</keyword>
<dbReference type="SMART" id="SM00369">
    <property type="entry name" value="LRR_TYP"/>
    <property type="match status" value="7"/>
</dbReference>
<evidence type="ECO:0000256" key="7">
    <source>
        <dbReference type="ARBA" id="ARBA00022989"/>
    </source>
</evidence>
<dbReference type="GO" id="GO:0005524">
    <property type="term" value="F:ATP binding"/>
    <property type="evidence" value="ECO:0007669"/>
    <property type="project" value="InterPro"/>
</dbReference>
<evidence type="ECO:0000256" key="9">
    <source>
        <dbReference type="ARBA" id="ARBA00023170"/>
    </source>
</evidence>
<dbReference type="EMBL" id="KF184853">
    <property type="protein sequence ID" value="AGT17284.1"/>
    <property type="molecule type" value="Genomic_DNA"/>
</dbReference>
<comment type="similarity">
    <text evidence="2">Belongs to the protein kinase superfamily. Ser/Thr protein kinase family.</text>
</comment>
<name>A0A059Q224_9POAL</name>
<dbReference type="InterPro" id="IPR008271">
    <property type="entry name" value="Ser/Thr_kinase_AS"/>
</dbReference>
<evidence type="ECO:0000256" key="2">
    <source>
        <dbReference type="ARBA" id="ARBA00008684"/>
    </source>
</evidence>
<gene>
    <name evidence="12" type="ORF">SHCRBa_021_E20_F_170</name>
</gene>
<organism evidence="12">
    <name type="scientific">Saccharum hybrid cultivar R570</name>
    <dbReference type="NCBI Taxonomy" id="131158"/>
    <lineage>
        <taxon>Eukaryota</taxon>
        <taxon>Viridiplantae</taxon>
        <taxon>Streptophyta</taxon>
        <taxon>Embryophyta</taxon>
        <taxon>Tracheophyta</taxon>
        <taxon>Spermatophyta</taxon>
        <taxon>Magnoliopsida</taxon>
        <taxon>Liliopsida</taxon>
        <taxon>Poales</taxon>
        <taxon>Poaceae</taxon>
        <taxon>PACMAD clade</taxon>
        <taxon>Panicoideae</taxon>
        <taxon>Andropogonodae</taxon>
        <taxon>Andropogoneae</taxon>
        <taxon>Saccharinae</taxon>
        <taxon>Saccharum</taxon>
        <taxon>Saccharum officinarum species complex</taxon>
    </lineage>
</organism>
<keyword evidence="9" id="KW-0675">Receptor</keyword>
<dbReference type="SUPFAM" id="SSF56112">
    <property type="entry name" value="Protein kinase-like (PK-like)"/>
    <property type="match status" value="1"/>
</dbReference>
<dbReference type="Pfam" id="PF00069">
    <property type="entry name" value="Pkinase"/>
    <property type="match status" value="1"/>
</dbReference>
<evidence type="ECO:0000313" key="12">
    <source>
        <dbReference type="EMBL" id="AGT17284.1"/>
    </source>
</evidence>
<keyword evidence="8" id="KW-0472">Membrane</keyword>
<dbReference type="InterPro" id="IPR001611">
    <property type="entry name" value="Leu-rich_rpt"/>
</dbReference>
<evidence type="ECO:0000256" key="10">
    <source>
        <dbReference type="ARBA" id="ARBA00023180"/>
    </source>
</evidence>
<evidence type="ECO:0000256" key="3">
    <source>
        <dbReference type="ARBA" id="ARBA00022614"/>
    </source>
</evidence>
<dbReference type="FunFam" id="3.80.10.10:FF:000041">
    <property type="entry name" value="LRR receptor-like serine/threonine-protein kinase ERECTA"/>
    <property type="match status" value="1"/>
</dbReference>
<evidence type="ECO:0000256" key="5">
    <source>
        <dbReference type="ARBA" id="ARBA00022729"/>
    </source>
</evidence>
<dbReference type="InterPro" id="IPR032675">
    <property type="entry name" value="LRR_dom_sf"/>
</dbReference>
<dbReference type="PANTHER" id="PTHR27000">
    <property type="entry name" value="LEUCINE-RICH REPEAT RECEPTOR-LIKE PROTEIN KINASE FAMILY PROTEIN-RELATED"/>
    <property type="match status" value="1"/>
</dbReference>
<protein>
    <submittedName>
        <fullName evidence="12">Kinase</fullName>
    </submittedName>
</protein>
<keyword evidence="6" id="KW-0677">Repeat</keyword>
<reference evidence="12" key="1">
    <citation type="submission" date="2013-05" db="EMBL/GenBank/DDBJ databases">
        <title>Building the sugarcane genome for biotechnology and identifying evolutionary trends.</title>
        <authorList>
            <person name="De Setta N."/>
            <person name="Monteiro-Vitorello C.B."/>
            <person name="Metcalfe C.J."/>
            <person name="Cruz G.M.Q."/>
            <person name="Del Bem L.E."/>
            <person name="Vicentini R."/>
            <person name="Nogueira F.T.S."/>
            <person name="Campos R.A."/>
            <person name="Nunes S.L."/>
            <person name="Turrini P.C.G."/>
            <person name="Vieira A.P."/>
            <person name="Cruz E.A.O."/>
            <person name="Correa T.C.S."/>
            <person name="Hotta C.T."/>
            <person name="de Mello-Varani A."/>
            <person name="Vautrin S."/>
            <person name="Trindade A.S."/>
            <person name="Vilela M.M."/>
            <person name="Horta C.L."/>
            <person name="Sato P.M."/>
            <person name="de Andrade R.F."/>
            <person name="Nishiyama M.Y."/>
            <person name="Cardoso-Silva C.B."/>
            <person name="Scortecci K.C."/>
            <person name="Garcia A.A.F."/>
            <person name="Carneiro M.S."/>
            <person name="Kim C."/>
            <person name="Paterson A.H."/>
            <person name="Berges H."/>
            <person name="D'Hont A."/>
            <person name="de-Souza A.P."/>
            <person name="Souza G.M."/>
            <person name="Vincentz M."/>
            <person name="Kitajima J.P."/>
            <person name="Van Sluys M.-A."/>
        </authorList>
    </citation>
    <scope>NUCLEOTIDE SEQUENCE</scope>
</reference>
<keyword evidence="12" id="KW-0808">Transferase</keyword>
<dbReference type="InterPro" id="IPR011009">
    <property type="entry name" value="Kinase-like_dom_sf"/>
</dbReference>
<dbReference type="GO" id="GO:0004672">
    <property type="term" value="F:protein kinase activity"/>
    <property type="evidence" value="ECO:0007669"/>
    <property type="project" value="InterPro"/>
</dbReference>
<evidence type="ECO:0000256" key="8">
    <source>
        <dbReference type="ARBA" id="ARBA00023136"/>
    </source>
</evidence>
<dbReference type="Gene3D" id="1.10.510.10">
    <property type="entry name" value="Transferase(Phosphotransferase) domain 1"/>
    <property type="match status" value="1"/>
</dbReference>
<feature type="domain" description="Protein kinase" evidence="11">
    <location>
        <begin position="421"/>
        <end position="717"/>
    </location>
</feature>
<keyword evidence="10" id="KW-0325">Glycoprotein</keyword>
<keyword evidence="4" id="KW-0812">Transmembrane</keyword>
<dbReference type="Pfam" id="PF00560">
    <property type="entry name" value="LRR_1"/>
    <property type="match status" value="6"/>
</dbReference>
<keyword evidence="7" id="KW-1133">Transmembrane helix</keyword>
<comment type="subcellular location">
    <subcellularLocation>
        <location evidence="1">Cell membrane</location>
        <topology evidence="1">Single-pass membrane protein</topology>
    </subcellularLocation>
</comment>
<dbReference type="InterPro" id="IPR013210">
    <property type="entry name" value="LRR_N_plant-typ"/>
</dbReference>
<evidence type="ECO:0000256" key="4">
    <source>
        <dbReference type="ARBA" id="ARBA00022692"/>
    </source>
</evidence>
<evidence type="ECO:0000256" key="1">
    <source>
        <dbReference type="ARBA" id="ARBA00004162"/>
    </source>
</evidence>
<dbReference type="PROSITE" id="PS00108">
    <property type="entry name" value="PROTEIN_KINASE_ST"/>
    <property type="match status" value="1"/>
</dbReference>
<dbReference type="GO" id="GO:0005886">
    <property type="term" value="C:plasma membrane"/>
    <property type="evidence" value="ECO:0007669"/>
    <property type="project" value="UniProtKB-SubCell"/>
</dbReference>
<proteinExistence type="inferred from homology"/>
<dbReference type="Pfam" id="PF13855">
    <property type="entry name" value="LRR_8"/>
    <property type="match status" value="2"/>
</dbReference>
<dbReference type="Gene3D" id="3.80.10.10">
    <property type="entry name" value="Ribonuclease Inhibitor"/>
    <property type="match status" value="3"/>
</dbReference>
<sequence length="717" mass="76871">MEAKTDQTHHYPSASILRFREAAQSSRHGNALGNRKLSAVAAGPLLLSASASFLTLVSAAKAGDEAALLAFKAAAAISGARGHGDQLASWNSSSVGGFCSWEGVRCGARHRRVVALGLPSYGLTGTLSPAIGSLTFLRVLNLSSNWFQGNIPASLGRLVRLQTLDLSYNEFNGELPANLTFCVRLLSLRLGHNQLHGRIPVELGSKLTHLQWLSLANNSLTGDIPASLANMSSLYFLDLGENQLEGTIPHEIGSIGGLRILYLHANSLSGGNSISGFIPSNIGNLVGLEILVVANTPISGVIPESIGQLENMIKLHLHNTRLSGLIPSSLENLTRLTELLLYNNYLEGPIPSCLGSPANLNGLYLSGNQLSGNIPHSIGNCKSLEWLLLDQNSFEGTLPQSLENLKGLGVLNVTMNKISGSIPDALCSIGGLQELYLAHNNLSDLIPTCLQNLTSLSKLDVFFNDLQGEVPKGGVFGNEMNLSIDGNDKLCGGTPQLHLPPCYMFASRKKKRHLSKSLTITLISFSALVFSVSVFMPNGNLKGWLHPESDTLAQTNTLSLEQRLQVAVNVFDALDYLHNHCQPSIIHCDLKPSNILLAENMSAWVGDFGLSRILPDNASGTLQSSTSTTGIRGTIGYVAPEYGEGSFVSTQVSLDLQKFAEAALPNRALDLSNPAIWLHQEAKEKDPADAAMRSWSEVCLVSVIWPGVSCSKKQPRE</sequence>
<dbReference type="InterPro" id="IPR003591">
    <property type="entry name" value="Leu-rich_rpt_typical-subtyp"/>
</dbReference>
<dbReference type="SUPFAM" id="SSF52058">
    <property type="entry name" value="L domain-like"/>
    <property type="match status" value="2"/>
</dbReference>
<dbReference type="PROSITE" id="PS50011">
    <property type="entry name" value="PROTEIN_KINASE_DOM"/>
    <property type="match status" value="1"/>
</dbReference>
<dbReference type="FunFam" id="3.80.10.10:FF:000129">
    <property type="entry name" value="Leucine-rich repeat receptor-like kinase"/>
    <property type="match status" value="1"/>
</dbReference>
<dbReference type="InterPro" id="IPR000719">
    <property type="entry name" value="Prot_kinase_dom"/>
</dbReference>
<dbReference type="FunFam" id="3.80.10.10:FF:000233">
    <property type="entry name" value="Leucine-rich repeat receptor-like protein kinase TDR"/>
    <property type="match status" value="1"/>
</dbReference>
<dbReference type="PANTHER" id="PTHR27000:SF777">
    <property type="entry name" value="PROTEIN KINASE DOMAIN-CONTAINING PROTEIN"/>
    <property type="match status" value="1"/>
</dbReference>
<keyword evidence="12" id="KW-0418">Kinase</keyword>
<dbReference type="AlphaFoldDB" id="A0A059Q224"/>
<accession>A0A059Q224</accession>
<evidence type="ECO:0000259" key="11">
    <source>
        <dbReference type="PROSITE" id="PS50011"/>
    </source>
</evidence>
<evidence type="ECO:0000256" key="6">
    <source>
        <dbReference type="ARBA" id="ARBA00022737"/>
    </source>
</evidence>
<dbReference type="GO" id="GO:0009791">
    <property type="term" value="P:post-embryonic development"/>
    <property type="evidence" value="ECO:0007669"/>
    <property type="project" value="UniProtKB-ARBA"/>
</dbReference>
<keyword evidence="5" id="KW-0732">Signal</keyword>
<dbReference type="Pfam" id="PF08263">
    <property type="entry name" value="LRRNT_2"/>
    <property type="match status" value="2"/>
</dbReference>